<dbReference type="NCBIfam" id="NF033573">
    <property type="entry name" value="transpos_IS200"/>
    <property type="match status" value="1"/>
</dbReference>
<dbReference type="Pfam" id="PF01797">
    <property type="entry name" value="Y1_Tnp"/>
    <property type="match status" value="1"/>
</dbReference>
<dbReference type="PANTHER" id="PTHR33360">
    <property type="entry name" value="TRANSPOSASE FOR INSERTION SEQUENCE ELEMENT IS200"/>
    <property type="match status" value="1"/>
</dbReference>
<reference evidence="2 3" key="1">
    <citation type="submission" date="2020-02" db="EMBL/GenBank/DDBJ databases">
        <title>Draft genome sequence of two Spirosoma agri KCTC 52727 and Spirosoma terrae KCTC 52035.</title>
        <authorList>
            <person name="Rojas J."/>
            <person name="Ambika Manirajan B."/>
            <person name="Ratering S."/>
            <person name="Suarez C."/>
            <person name="Schnell S."/>
        </authorList>
    </citation>
    <scope>NUCLEOTIDE SEQUENCE [LARGE SCALE GENOMIC DNA]</scope>
    <source>
        <strain evidence="2 3">KCTC 52727</strain>
    </source>
</reference>
<protein>
    <submittedName>
        <fullName evidence="2">IS200/IS605 family transposase</fullName>
    </submittedName>
</protein>
<evidence type="ECO:0000313" key="2">
    <source>
        <dbReference type="EMBL" id="NEU68201.1"/>
    </source>
</evidence>
<dbReference type="PANTHER" id="PTHR33360:SF2">
    <property type="entry name" value="TRANSPOSASE FOR INSERTION SEQUENCE ELEMENT IS200"/>
    <property type="match status" value="1"/>
</dbReference>
<evidence type="ECO:0000259" key="1">
    <source>
        <dbReference type="SMART" id="SM01321"/>
    </source>
</evidence>
<sequence>MSNYIALYVHLIWTTKYREPVLFPAARYALFAHIREEAVKNNIDIRIINGVADHVHCLVALRSTQSIADVGKRIKGESARWLNQSNKLEGLFVWQDGYGAISVSPQHVLRVTRYIFNQEQHHTQKVLLDELQLFAQYADSP</sequence>
<dbReference type="SMART" id="SM01321">
    <property type="entry name" value="Y1_Tnp"/>
    <property type="match status" value="1"/>
</dbReference>
<organism evidence="2 3">
    <name type="scientific">Spirosoma agri</name>
    <dbReference type="NCBI Taxonomy" id="1987381"/>
    <lineage>
        <taxon>Bacteria</taxon>
        <taxon>Pseudomonadati</taxon>
        <taxon>Bacteroidota</taxon>
        <taxon>Cytophagia</taxon>
        <taxon>Cytophagales</taxon>
        <taxon>Cytophagaceae</taxon>
        <taxon>Spirosoma</taxon>
    </lineage>
</organism>
<dbReference type="InterPro" id="IPR002686">
    <property type="entry name" value="Transposase_17"/>
</dbReference>
<dbReference type="SUPFAM" id="SSF143422">
    <property type="entry name" value="Transposase IS200-like"/>
    <property type="match status" value="1"/>
</dbReference>
<name>A0A6M0ILC4_9BACT</name>
<comment type="caution">
    <text evidence="2">The sequence shown here is derived from an EMBL/GenBank/DDBJ whole genome shotgun (WGS) entry which is preliminary data.</text>
</comment>
<gene>
    <name evidence="2" type="primary">tnpA</name>
    <name evidence="2" type="ORF">GK091_15015</name>
</gene>
<dbReference type="GO" id="GO:0003677">
    <property type="term" value="F:DNA binding"/>
    <property type="evidence" value="ECO:0007669"/>
    <property type="project" value="InterPro"/>
</dbReference>
<dbReference type="Proteomes" id="UP000477386">
    <property type="component" value="Unassembled WGS sequence"/>
</dbReference>
<dbReference type="Gene3D" id="3.30.70.1290">
    <property type="entry name" value="Transposase IS200-like"/>
    <property type="match status" value="1"/>
</dbReference>
<dbReference type="EMBL" id="JAAGNZ010000001">
    <property type="protein sequence ID" value="NEU68201.1"/>
    <property type="molecule type" value="Genomic_DNA"/>
</dbReference>
<feature type="domain" description="Transposase IS200-like" evidence="1">
    <location>
        <begin position="4"/>
        <end position="118"/>
    </location>
</feature>
<keyword evidence="3" id="KW-1185">Reference proteome</keyword>
<dbReference type="AlphaFoldDB" id="A0A6M0ILC4"/>
<dbReference type="InterPro" id="IPR036515">
    <property type="entry name" value="Transposase_17_sf"/>
</dbReference>
<evidence type="ECO:0000313" key="3">
    <source>
        <dbReference type="Proteomes" id="UP000477386"/>
    </source>
</evidence>
<accession>A0A6M0ILC4</accession>
<dbReference type="GO" id="GO:0004803">
    <property type="term" value="F:transposase activity"/>
    <property type="evidence" value="ECO:0007669"/>
    <property type="project" value="InterPro"/>
</dbReference>
<proteinExistence type="predicted"/>
<dbReference type="RefSeq" id="WP_164039781.1">
    <property type="nucleotide sequence ID" value="NZ_JAAGNZ010000001.1"/>
</dbReference>
<dbReference type="GO" id="GO:0006313">
    <property type="term" value="P:DNA transposition"/>
    <property type="evidence" value="ECO:0007669"/>
    <property type="project" value="InterPro"/>
</dbReference>